<gene>
    <name evidence="1" type="ORF">BKA23_1654</name>
</gene>
<name>A0A561EB35_9MICO</name>
<proteinExistence type="predicted"/>
<dbReference type="SUPFAM" id="SSF55729">
    <property type="entry name" value="Acyl-CoA N-acyltransferases (Nat)"/>
    <property type="match status" value="1"/>
</dbReference>
<dbReference type="EMBL" id="VIVQ01000001">
    <property type="protein sequence ID" value="TWE12834.1"/>
    <property type="molecule type" value="Genomic_DNA"/>
</dbReference>
<comment type="caution">
    <text evidence="1">The sequence shown here is derived from an EMBL/GenBank/DDBJ whole genome shotgun (WGS) entry which is preliminary data.</text>
</comment>
<dbReference type="AlphaFoldDB" id="A0A561EB35"/>
<evidence type="ECO:0000313" key="2">
    <source>
        <dbReference type="Proteomes" id="UP000318297"/>
    </source>
</evidence>
<dbReference type="Gene3D" id="3.40.630.30">
    <property type="match status" value="1"/>
</dbReference>
<keyword evidence="2" id="KW-1185">Reference proteome</keyword>
<dbReference type="Proteomes" id="UP000318297">
    <property type="component" value="Unassembled WGS sequence"/>
</dbReference>
<reference evidence="1 2" key="1">
    <citation type="submission" date="2019-06" db="EMBL/GenBank/DDBJ databases">
        <title>Sequencing the genomes of 1000 actinobacteria strains.</title>
        <authorList>
            <person name="Klenk H.-P."/>
        </authorList>
    </citation>
    <scope>NUCLEOTIDE SEQUENCE [LARGE SCALE GENOMIC DNA]</scope>
    <source>
        <strain evidence="1 2">DSM 19560</strain>
    </source>
</reference>
<dbReference type="InterPro" id="IPR016181">
    <property type="entry name" value="Acyl_CoA_acyltransferase"/>
</dbReference>
<dbReference type="GO" id="GO:0016740">
    <property type="term" value="F:transferase activity"/>
    <property type="evidence" value="ECO:0007669"/>
    <property type="project" value="UniProtKB-KW"/>
</dbReference>
<sequence>MCVPPRWDDEALTALGVNGFGGAADPRVITALAGDGGRIDSLDLVVAARGRPGPQRLLVPRPDLDRHPRAQLAASWRDELQVLGLADSADVIVTCGRGLGGLAEIGFELAPEVRGGGLIGAVLEATTHLVCPGEVLLASASPGNVASVRALLAVGFAPIGSVQLFSPRGVDA</sequence>
<protein>
    <submittedName>
        <fullName evidence="1">RimJ/RimL family protein N-acetyltransferase</fullName>
    </submittedName>
</protein>
<keyword evidence="1" id="KW-0808">Transferase</keyword>
<accession>A0A561EB35</accession>
<evidence type="ECO:0000313" key="1">
    <source>
        <dbReference type="EMBL" id="TWE12834.1"/>
    </source>
</evidence>
<organism evidence="1 2">
    <name type="scientific">Rudaeicoccus suwonensis</name>
    <dbReference type="NCBI Taxonomy" id="657409"/>
    <lineage>
        <taxon>Bacteria</taxon>
        <taxon>Bacillati</taxon>
        <taxon>Actinomycetota</taxon>
        <taxon>Actinomycetes</taxon>
        <taxon>Micrococcales</taxon>
        <taxon>Dermacoccaceae</taxon>
        <taxon>Rudaeicoccus</taxon>
    </lineage>
</organism>